<evidence type="ECO:0000256" key="2">
    <source>
        <dbReference type="ARBA" id="ARBA00012438"/>
    </source>
</evidence>
<dbReference type="InterPro" id="IPR003661">
    <property type="entry name" value="HisK_dim/P_dom"/>
</dbReference>
<keyword evidence="9" id="KW-0547">Nucleotide-binding</keyword>
<dbReference type="SMART" id="SM00387">
    <property type="entry name" value="HATPase_c"/>
    <property type="match status" value="1"/>
</dbReference>
<feature type="transmembrane region" description="Helical" evidence="7">
    <location>
        <begin position="139"/>
        <end position="156"/>
    </location>
</feature>
<keyword evidence="9" id="KW-0067">ATP-binding</keyword>
<feature type="transmembrane region" description="Helical" evidence="7">
    <location>
        <begin position="462"/>
        <end position="486"/>
    </location>
</feature>
<evidence type="ECO:0000256" key="7">
    <source>
        <dbReference type="SAM" id="Phobius"/>
    </source>
</evidence>
<dbReference type="EMBL" id="JBHFNT010000176">
    <property type="protein sequence ID" value="MFB2836804.1"/>
    <property type="molecule type" value="Genomic_DNA"/>
</dbReference>
<dbReference type="Gene3D" id="3.30.565.10">
    <property type="entry name" value="Histidine kinase-like ATPase, C-terminal domain"/>
    <property type="match status" value="1"/>
</dbReference>
<dbReference type="SUPFAM" id="SSF47384">
    <property type="entry name" value="Homodimeric domain of signal transducing histidine kinase"/>
    <property type="match status" value="1"/>
</dbReference>
<dbReference type="Gene3D" id="1.20.1740.10">
    <property type="entry name" value="Amino acid/polyamine transporter I"/>
    <property type="match status" value="1"/>
</dbReference>
<name>A0ABV4WNZ7_9CYAN</name>
<evidence type="ECO:0000256" key="5">
    <source>
        <dbReference type="ARBA" id="ARBA00023012"/>
    </source>
</evidence>
<keyword evidence="4" id="KW-0808">Transferase</keyword>
<keyword evidence="7" id="KW-0472">Membrane</keyword>
<dbReference type="InterPro" id="IPR036890">
    <property type="entry name" value="HATPase_C_sf"/>
</dbReference>
<proteinExistence type="predicted"/>
<feature type="transmembrane region" description="Helical" evidence="7">
    <location>
        <begin position="498"/>
        <end position="520"/>
    </location>
</feature>
<dbReference type="RefSeq" id="WP_413279169.1">
    <property type="nucleotide sequence ID" value="NZ_JBHFNT010000176.1"/>
</dbReference>
<keyword evidence="6" id="KW-0175">Coiled coil</keyword>
<dbReference type="Proteomes" id="UP001576780">
    <property type="component" value="Unassembled WGS sequence"/>
</dbReference>
<dbReference type="CDD" id="cd00082">
    <property type="entry name" value="HisKA"/>
    <property type="match status" value="1"/>
</dbReference>
<keyword evidence="3" id="KW-0597">Phosphoprotein</keyword>
<dbReference type="InterPro" id="IPR036097">
    <property type="entry name" value="HisK_dim/P_sf"/>
</dbReference>
<feature type="transmembrane region" description="Helical" evidence="7">
    <location>
        <begin position="417"/>
        <end position="441"/>
    </location>
</feature>
<dbReference type="Gene3D" id="1.10.287.130">
    <property type="match status" value="1"/>
</dbReference>
<keyword evidence="4" id="KW-0418">Kinase</keyword>
<keyword evidence="7" id="KW-0812">Transmembrane</keyword>
<feature type="transmembrane region" description="Helical" evidence="7">
    <location>
        <begin position="392"/>
        <end position="411"/>
    </location>
</feature>
<evidence type="ECO:0000256" key="6">
    <source>
        <dbReference type="SAM" id="Coils"/>
    </source>
</evidence>
<comment type="caution">
    <text evidence="9">The sequence shown here is derived from an EMBL/GenBank/DDBJ whole genome shotgun (WGS) entry which is preliminary data.</text>
</comment>
<gene>
    <name evidence="9" type="ORF">ACE1CA_19930</name>
</gene>
<evidence type="ECO:0000313" key="9">
    <source>
        <dbReference type="EMBL" id="MFB2836804.1"/>
    </source>
</evidence>
<accession>A0ABV4WNZ7</accession>
<dbReference type="InterPro" id="IPR003594">
    <property type="entry name" value="HATPase_dom"/>
</dbReference>
<feature type="transmembrane region" description="Helical" evidence="7">
    <location>
        <begin position="163"/>
        <end position="188"/>
    </location>
</feature>
<reference evidence="9 10" key="1">
    <citation type="submission" date="2024-09" db="EMBL/GenBank/DDBJ databases">
        <title>Floridaenema gen nov. (Aerosakkonemataceae, Aerosakkonematales ord. nov., Cyanobacteria) from benthic tropical and subtropical fresh waters, with the description of four new species.</title>
        <authorList>
            <person name="Moretto J.A."/>
            <person name="Berthold D.E."/>
            <person name="Lefler F.W."/>
            <person name="Huang I.-S."/>
            <person name="Laughinghouse H. IV."/>
        </authorList>
    </citation>
    <scope>NUCLEOTIDE SEQUENCE [LARGE SCALE GENOMIC DNA]</scope>
    <source>
        <strain evidence="9 10">BLCC-F167</strain>
    </source>
</reference>
<feature type="coiled-coil region" evidence="6">
    <location>
        <begin position="523"/>
        <end position="571"/>
    </location>
</feature>
<feature type="transmembrane region" description="Helical" evidence="7">
    <location>
        <begin position="98"/>
        <end position="119"/>
    </location>
</feature>
<evidence type="ECO:0000313" key="10">
    <source>
        <dbReference type="Proteomes" id="UP001576780"/>
    </source>
</evidence>
<dbReference type="EC" id="2.7.13.3" evidence="2"/>
<feature type="transmembrane region" description="Helical" evidence="7">
    <location>
        <begin position="44"/>
        <end position="68"/>
    </location>
</feature>
<dbReference type="Pfam" id="PF02518">
    <property type="entry name" value="HATPase_c"/>
    <property type="match status" value="1"/>
</dbReference>
<keyword evidence="7" id="KW-1133">Transmembrane helix</keyword>
<evidence type="ECO:0000256" key="3">
    <source>
        <dbReference type="ARBA" id="ARBA00022553"/>
    </source>
</evidence>
<evidence type="ECO:0000256" key="4">
    <source>
        <dbReference type="ARBA" id="ARBA00022777"/>
    </source>
</evidence>
<dbReference type="PANTHER" id="PTHR43065:SF50">
    <property type="entry name" value="HISTIDINE KINASE"/>
    <property type="match status" value="1"/>
</dbReference>
<feature type="domain" description="Histidine kinase" evidence="8">
    <location>
        <begin position="580"/>
        <end position="834"/>
    </location>
</feature>
<feature type="transmembrane region" description="Helical" evidence="7">
    <location>
        <begin position="208"/>
        <end position="229"/>
    </location>
</feature>
<keyword evidence="5" id="KW-0902">Two-component regulatory system</keyword>
<dbReference type="InterPro" id="IPR005467">
    <property type="entry name" value="His_kinase_dom"/>
</dbReference>
<feature type="transmembrane region" description="Helical" evidence="7">
    <location>
        <begin position="360"/>
        <end position="380"/>
    </location>
</feature>
<evidence type="ECO:0000256" key="1">
    <source>
        <dbReference type="ARBA" id="ARBA00000085"/>
    </source>
</evidence>
<dbReference type="SUPFAM" id="SSF55874">
    <property type="entry name" value="ATPase domain of HSP90 chaperone/DNA topoisomerase II/histidine kinase"/>
    <property type="match status" value="1"/>
</dbReference>
<dbReference type="GO" id="GO:0005524">
    <property type="term" value="F:ATP binding"/>
    <property type="evidence" value="ECO:0007669"/>
    <property type="project" value="UniProtKB-KW"/>
</dbReference>
<feature type="transmembrane region" description="Helical" evidence="7">
    <location>
        <begin position="281"/>
        <end position="307"/>
    </location>
</feature>
<sequence length="844" mass="94078">MVSFSDDRTTQPSSTHLTRSLSASETWGFGLTTHLFWPSIATTIHLALGSAAILAWFPATLIGMLAVFQVQKLGSHWIDVAGGTPNYTTKLLKHYPGIARYVALGYFCGWVSALPTSAIVLTNLVQANLAAMHLSCPEIPLKLGFTLIAFVLAFSGTRALSILHLFFVVPTILLLLAFCFQGISWLIFSPHSPGFFPTTWSQFSFTDWAKWYFFSTYVTYGCETITAYVADSRSPKQTLKFLPISAGLMPPIFLGGTWVLTRLANEGNSDVLTNFVTAADPFWGSFTLLIVTFLISAISLLCCATVVSNCPRILYQLSLDGHLSPVFSVVSQRGVFGPALLLILIFSLFCLVWGNVDQIVAISNISWFISFMGLHLGLWLQRGKPEVLFPRLSLGILLAEVVILFVGGIAWGWQNFIIGFLFPVGILLIDRIIRHIPLAFFDKNWWIRYYYRKRTLAIVKDSIFLQVIVLIVLLCVAFITGWSFQILLNQKSVAHADAMVIVLLQVVVFVGVAIACWTSLPQIMALFEAKDAAEAALRESEANLRQQTQQLQQTLQELQQTQAQLVQTEKMSSLGQLVAGVAHEINNPVNFIYGNLNPAQEYIQDLLQLLEMYQQYYPTPVCEIQDLVEAIEIDFVKEDLPKLLCSMKIGADRIQKIVLALRNFSRMDESEVKEVNIHEGIDSTLMILQNRLKKTSDYPGITVIKEYGDLPLIECYPGLLNQVFMNIISNAIDALETIGRHQQVAEPLTIRIETKRWGSDRILIQITDNGPGMSETVKKRLFDPFFTTKPVGKGTGLGMSISYQIITEKHQGSLQCNSVFGQGAEFLIEIPLHQSKMGILSAKC</sequence>
<feature type="transmembrane region" description="Helical" evidence="7">
    <location>
        <begin position="241"/>
        <end position="261"/>
    </location>
</feature>
<feature type="transmembrane region" description="Helical" evidence="7">
    <location>
        <begin position="335"/>
        <end position="354"/>
    </location>
</feature>
<dbReference type="PRINTS" id="PR00344">
    <property type="entry name" value="BCTRLSENSOR"/>
</dbReference>
<evidence type="ECO:0000259" key="8">
    <source>
        <dbReference type="PROSITE" id="PS50109"/>
    </source>
</evidence>
<keyword evidence="10" id="KW-1185">Reference proteome</keyword>
<comment type="catalytic activity">
    <reaction evidence="1">
        <text>ATP + protein L-histidine = ADP + protein N-phospho-L-histidine.</text>
        <dbReference type="EC" id="2.7.13.3"/>
    </reaction>
</comment>
<dbReference type="InterPro" id="IPR004358">
    <property type="entry name" value="Sig_transdc_His_kin-like_C"/>
</dbReference>
<dbReference type="PANTHER" id="PTHR43065">
    <property type="entry name" value="SENSOR HISTIDINE KINASE"/>
    <property type="match status" value="1"/>
</dbReference>
<organism evidence="9 10">
    <name type="scientific">Floridaenema evergladense BLCC-F167</name>
    <dbReference type="NCBI Taxonomy" id="3153639"/>
    <lineage>
        <taxon>Bacteria</taxon>
        <taxon>Bacillati</taxon>
        <taxon>Cyanobacteriota</taxon>
        <taxon>Cyanophyceae</taxon>
        <taxon>Oscillatoriophycideae</taxon>
        <taxon>Aerosakkonematales</taxon>
        <taxon>Aerosakkonemataceae</taxon>
        <taxon>Floridanema</taxon>
        <taxon>Floridanema evergladense</taxon>
    </lineage>
</organism>
<dbReference type="PROSITE" id="PS50109">
    <property type="entry name" value="HIS_KIN"/>
    <property type="match status" value="1"/>
</dbReference>
<protein>
    <recommendedName>
        <fullName evidence="2">histidine kinase</fullName>
        <ecNumber evidence="2">2.7.13.3</ecNumber>
    </recommendedName>
</protein>